<evidence type="ECO:0000313" key="2">
    <source>
        <dbReference type="Proteomes" id="UP000234752"/>
    </source>
</evidence>
<sequence length="313" mass="33480">MQRLFRLRDDHPLVTCADGYVRTGGVTRRSLLAGAFTLLLAPLARATVADAATLVKTNSLPGAEMAAYLDRFQDFQRESGAPITGDPLFQAEMAAARATGAIRLAEGASFLRDDAELSWIARHYAAQLAAGAPFAHEDAGGRHPGDRIALLHRRMVGVNAENLFTNSVFDPDRAEAAGRLAVDNLMQSPGHRANILDPRWTHAGCGAAAGREGFFLVQLFAERAALLVEAMPMRLSPGKPLPAGSQQAAEGTFSGMALVPMDREVAAEDFMRPGSATAPARTGPHRSFFARTQEMTARTAKFTIHPGPILLIA</sequence>
<dbReference type="InterPro" id="IPR035940">
    <property type="entry name" value="CAP_sf"/>
</dbReference>
<dbReference type="AlphaFoldDB" id="A0A2K9NCB2"/>
<protein>
    <submittedName>
        <fullName evidence="1">Uncharacterized protein</fullName>
    </submittedName>
</protein>
<dbReference type="PANTHER" id="PTHR31157:SF1">
    <property type="entry name" value="SCP DOMAIN-CONTAINING PROTEIN"/>
    <property type="match status" value="1"/>
</dbReference>
<dbReference type="Proteomes" id="UP000234752">
    <property type="component" value="Chromosome eg_1"/>
</dbReference>
<dbReference type="EMBL" id="CP025611">
    <property type="protein sequence ID" value="AUN30642.1"/>
    <property type="molecule type" value="Genomic_DNA"/>
</dbReference>
<dbReference type="CDD" id="cd05379">
    <property type="entry name" value="CAP_bacterial"/>
    <property type="match status" value="1"/>
</dbReference>
<dbReference type="RefSeq" id="WP_102112321.1">
    <property type="nucleotide sequence ID" value="NZ_BMGN01000002.1"/>
</dbReference>
<dbReference type="Pfam" id="PF00188">
    <property type="entry name" value="CAP"/>
    <property type="match status" value="1"/>
</dbReference>
<dbReference type="InterPro" id="IPR014044">
    <property type="entry name" value="CAP_dom"/>
</dbReference>
<dbReference type="OrthoDB" id="419320at2"/>
<keyword evidence="2" id="KW-1185">Reference proteome</keyword>
<proteinExistence type="predicted"/>
<dbReference type="KEGG" id="ncb:C0V82_10620"/>
<dbReference type="SUPFAM" id="SSF55797">
    <property type="entry name" value="PR-1-like"/>
    <property type="match status" value="1"/>
</dbReference>
<organism evidence="1 2">
    <name type="scientific">Niveispirillum cyanobacteriorum</name>
    <dbReference type="NCBI Taxonomy" id="1612173"/>
    <lineage>
        <taxon>Bacteria</taxon>
        <taxon>Pseudomonadati</taxon>
        <taxon>Pseudomonadota</taxon>
        <taxon>Alphaproteobacteria</taxon>
        <taxon>Rhodospirillales</taxon>
        <taxon>Azospirillaceae</taxon>
        <taxon>Niveispirillum</taxon>
    </lineage>
</organism>
<dbReference type="PANTHER" id="PTHR31157">
    <property type="entry name" value="SCP DOMAIN-CONTAINING PROTEIN"/>
    <property type="match status" value="1"/>
</dbReference>
<name>A0A2K9NCB2_9PROT</name>
<evidence type="ECO:0000313" key="1">
    <source>
        <dbReference type="EMBL" id="AUN30642.1"/>
    </source>
</evidence>
<gene>
    <name evidence="1" type="ORF">C0V82_10620</name>
</gene>
<accession>A0A2K9NCB2</accession>
<dbReference type="Gene3D" id="3.40.33.10">
    <property type="entry name" value="CAP"/>
    <property type="match status" value="1"/>
</dbReference>
<reference evidence="1 2" key="1">
    <citation type="submission" date="2017-12" db="EMBL/GenBank/DDBJ databases">
        <title>Genomes of bacteria within cyanobacterial aggregates.</title>
        <authorList>
            <person name="Cai H."/>
        </authorList>
    </citation>
    <scope>NUCLEOTIDE SEQUENCE [LARGE SCALE GENOMIC DNA]</scope>
    <source>
        <strain evidence="1 2">TH16</strain>
    </source>
</reference>